<sequence>MPSSDVAPPLQQTVEGKQMDISYYCYFTEIHADTTYGFQPGPSSLSAYLEIRQCPARSALSMKSYEIFSPQEETLERL</sequence>
<comment type="caution">
    <text evidence="1">The sequence shown here is derived from an EMBL/GenBank/DDBJ whole genome shotgun (WGS) entry which is preliminary data.</text>
</comment>
<dbReference type="Proteomes" id="UP000629468">
    <property type="component" value="Unassembled WGS sequence"/>
</dbReference>
<accession>A0A8H7F7S3</accession>
<dbReference type="EMBL" id="JABXXO010000003">
    <property type="protein sequence ID" value="KAF7782214.1"/>
    <property type="molecule type" value="Genomic_DNA"/>
</dbReference>
<organism evidence="1 2">
    <name type="scientific">Agaricus bisporus var. burnettii</name>
    <dbReference type="NCBI Taxonomy" id="192524"/>
    <lineage>
        <taxon>Eukaryota</taxon>
        <taxon>Fungi</taxon>
        <taxon>Dikarya</taxon>
        <taxon>Basidiomycota</taxon>
        <taxon>Agaricomycotina</taxon>
        <taxon>Agaricomycetes</taxon>
        <taxon>Agaricomycetidae</taxon>
        <taxon>Agaricales</taxon>
        <taxon>Agaricineae</taxon>
        <taxon>Agaricaceae</taxon>
        <taxon>Agaricus</taxon>
    </lineage>
</organism>
<protein>
    <submittedName>
        <fullName evidence="1">Uncharacterized protein</fullName>
    </submittedName>
</protein>
<reference evidence="1 2" key="1">
    <citation type="journal article" name="Sci. Rep.">
        <title>Telomere-to-telomere assembled and centromere annotated genomes of the two main subspecies of the button mushroom Agaricus bisporus reveal especially polymorphic chromosome ends.</title>
        <authorList>
            <person name="Sonnenberg A.S.M."/>
            <person name="Sedaghat-Telgerd N."/>
            <person name="Lavrijssen B."/>
            <person name="Ohm R.A."/>
            <person name="Hendrickx P.M."/>
            <person name="Scholtmeijer K."/>
            <person name="Baars J.J.P."/>
            <person name="van Peer A."/>
        </authorList>
    </citation>
    <scope>NUCLEOTIDE SEQUENCE [LARGE SCALE GENOMIC DNA]</scope>
    <source>
        <strain evidence="1 2">H119_p4</strain>
    </source>
</reference>
<name>A0A8H7F7S3_AGABI</name>
<dbReference type="AlphaFoldDB" id="A0A8H7F7S3"/>
<proteinExistence type="predicted"/>
<evidence type="ECO:0000313" key="2">
    <source>
        <dbReference type="Proteomes" id="UP000629468"/>
    </source>
</evidence>
<evidence type="ECO:0000313" key="1">
    <source>
        <dbReference type="EMBL" id="KAF7782214.1"/>
    </source>
</evidence>
<gene>
    <name evidence="1" type="ORF">Agabi119p4_1590</name>
</gene>